<comment type="caution">
    <text evidence="2">The sequence shown here is derived from an EMBL/GenBank/DDBJ whole genome shotgun (WGS) entry which is preliminary data.</text>
</comment>
<reference evidence="2 3" key="1">
    <citation type="submission" date="2020-12" db="EMBL/GenBank/DDBJ databases">
        <title>Oil enriched cultivation method for isolating marine PHA-producing bacteria.</title>
        <authorList>
            <person name="Zheng W."/>
            <person name="Yu S."/>
            <person name="Huang Y."/>
        </authorList>
    </citation>
    <scope>NUCLEOTIDE SEQUENCE [LARGE SCALE GENOMIC DNA]</scope>
    <source>
        <strain evidence="2 3">SY-2-6</strain>
    </source>
</reference>
<proteinExistence type="predicted"/>
<dbReference type="RefSeq" id="WP_206934094.1">
    <property type="nucleotide sequence ID" value="NZ_JAEKJY010000003.1"/>
</dbReference>
<dbReference type="InterPro" id="IPR016181">
    <property type="entry name" value="Acyl_CoA_acyltransferase"/>
</dbReference>
<keyword evidence="3" id="KW-1185">Reference proteome</keyword>
<dbReference type="PANTHER" id="PTHR43415:SF5">
    <property type="entry name" value="ACETYLTRANSFERASE"/>
    <property type="match status" value="1"/>
</dbReference>
<evidence type="ECO:0000313" key="3">
    <source>
        <dbReference type="Proteomes" id="UP000663970"/>
    </source>
</evidence>
<evidence type="ECO:0000313" key="2">
    <source>
        <dbReference type="EMBL" id="MBN8235903.1"/>
    </source>
</evidence>
<dbReference type="Pfam" id="PF00583">
    <property type="entry name" value="Acetyltransf_1"/>
    <property type="match status" value="1"/>
</dbReference>
<sequence length="164" mass="19004">MKLRHAGLEDFETISQWIGTKDELKQWSGSGFEHPLSLKQWEKYLNEEDRQSFTALLEDSPAGHISIGRIERLKTGRIGRVITNPDHRGKKVATQMLREVTTYAFDRLHLKTVTLGVFAFNTPAIRVYEKAGFSFKEQDKNKEMADTLPWHTLEMVLAKNEWKN</sequence>
<dbReference type="SUPFAM" id="SSF55729">
    <property type="entry name" value="Acyl-CoA N-acyltransferases (Nat)"/>
    <property type="match status" value="1"/>
</dbReference>
<dbReference type="CDD" id="cd04301">
    <property type="entry name" value="NAT_SF"/>
    <property type="match status" value="1"/>
</dbReference>
<dbReference type="Gene3D" id="3.40.630.30">
    <property type="match status" value="1"/>
</dbReference>
<evidence type="ECO:0000259" key="1">
    <source>
        <dbReference type="PROSITE" id="PS51186"/>
    </source>
</evidence>
<dbReference type="InterPro" id="IPR000182">
    <property type="entry name" value="GNAT_dom"/>
</dbReference>
<feature type="domain" description="N-acetyltransferase" evidence="1">
    <location>
        <begin position="9"/>
        <end position="154"/>
    </location>
</feature>
<protein>
    <submittedName>
        <fullName evidence="2">GNAT family N-acetyltransferase</fullName>
    </submittedName>
</protein>
<dbReference type="PANTHER" id="PTHR43415">
    <property type="entry name" value="SPERMIDINE N(1)-ACETYLTRANSFERASE"/>
    <property type="match status" value="1"/>
</dbReference>
<dbReference type="PROSITE" id="PS51186">
    <property type="entry name" value="GNAT"/>
    <property type="match status" value="1"/>
</dbReference>
<accession>A0ABS3DX25</accession>
<organism evidence="2 3">
    <name type="scientific">Halobacillus kuroshimensis</name>
    <dbReference type="NCBI Taxonomy" id="302481"/>
    <lineage>
        <taxon>Bacteria</taxon>
        <taxon>Bacillati</taxon>
        <taxon>Bacillota</taxon>
        <taxon>Bacilli</taxon>
        <taxon>Bacillales</taxon>
        <taxon>Bacillaceae</taxon>
        <taxon>Halobacillus</taxon>
    </lineage>
</organism>
<name>A0ABS3DX25_9BACI</name>
<dbReference type="Proteomes" id="UP000663970">
    <property type="component" value="Unassembled WGS sequence"/>
</dbReference>
<dbReference type="EMBL" id="JAEKJY010000003">
    <property type="protein sequence ID" value="MBN8235903.1"/>
    <property type="molecule type" value="Genomic_DNA"/>
</dbReference>
<gene>
    <name evidence="2" type="ORF">JF544_11620</name>
</gene>